<protein>
    <recommendedName>
        <fullName evidence="7">Right handed beta helix domain-containing protein</fullName>
    </recommendedName>
</protein>
<dbReference type="PANTHER" id="PTHR31339">
    <property type="entry name" value="PECTIN LYASE-RELATED"/>
    <property type="match status" value="1"/>
</dbReference>
<sequence>MEPLESFSCAENCRNFRTRCADAQSAWPSGLVQSSYWRILADGIELTVYDTPVTHNGPQSFVVIPFSALEIKAISFSPLWNAEILPESLHINPLLENNTIIFSVPEINNVLIETNGGTMHPLAIFRADDPSKAPDPEDESVLFFEPGIHHIRTLELKSGQTLYLSPGALIVPEQPDKLDTILEERDWAGKTNYQDFIFSNGQKNIHVFGAGMVDLTSLNWHARRSMVFTSCENISISDVIFIGAAHWTLPFFGCKNIYVDKVRMIAYRENSDGIDLVDTQYAVVKNCFLRTGDDAVSLKSMACTSQLETHDILVQRCIVWNDKVRAFGVSGESRSNIYNAVFEDCDVVQSMADWTVEVGALAIYICDAAEVHHITFRDIRIRQESNYAICCMITLDKWSKDRKAGQIHDITFDRISMPENYLIYLSGYSKINCIKKIYFDNIFTLPDLVRQTRSNIYRHLDQATYVKLHEINGEVI</sequence>
<dbReference type="Proteomes" id="UP000003527">
    <property type="component" value="Unassembled WGS sequence"/>
</dbReference>
<dbReference type="SUPFAM" id="SSF51126">
    <property type="entry name" value="Pectin lyase-like"/>
    <property type="match status" value="1"/>
</dbReference>
<dbReference type="Pfam" id="PF00295">
    <property type="entry name" value="Glyco_hydro_28"/>
    <property type="match status" value="1"/>
</dbReference>
<dbReference type="GO" id="GO:0004650">
    <property type="term" value="F:polygalacturonase activity"/>
    <property type="evidence" value="ECO:0007669"/>
    <property type="project" value="InterPro"/>
</dbReference>
<dbReference type="HOGENOM" id="CLU_011370_0_0_9"/>
<organism evidence="5 6">
    <name type="scientific">Oribacterium asaccharolyticum ACB7</name>
    <dbReference type="NCBI Taxonomy" id="796944"/>
    <lineage>
        <taxon>Bacteria</taxon>
        <taxon>Bacillati</taxon>
        <taxon>Bacillota</taxon>
        <taxon>Clostridia</taxon>
        <taxon>Lachnospirales</taxon>
        <taxon>Lachnospiraceae</taxon>
        <taxon>Oribacterium</taxon>
    </lineage>
</organism>
<evidence type="ECO:0008006" key="7">
    <source>
        <dbReference type="Google" id="ProtNLM"/>
    </source>
</evidence>
<proteinExistence type="inferred from homology"/>
<keyword evidence="2 4" id="KW-0378">Hydrolase</keyword>
<evidence type="ECO:0000313" key="6">
    <source>
        <dbReference type="Proteomes" id="UP000003527"/>
    </source>
</evidence>
<dbReference type="GO" id="GO:0005975">
    <property type="term" value="P:carbohydrate metabolic process"/>
    <property type="evidence" value="ECO:0007669"/>
    <property type="project" value="InterPro"/>
</dbReference>
<comment type="caution">
    <text evidence="5">The sequence shown here is derived from an EMBL/GenBank/DDBJ whole genome shotgun (WGS) entry which is preliminary data.</text>
</comment>
<evidence type="ECO:0000256" key="2">
    <source>
        <dbReference type="ARBA" id="ARBA00022801"/>
    </source>
</evidence>
<gene>
    <name evidence="5" type="ORF">HMPREF9624_00523</name>
</gene>
<dbReference type="EMBL" id="AFZD01000016">
    <property type="protein sequence ID" value="EHL12216.1"/>
    <property type="molecule type" value="Genomic_DNA"/>
</dbReference>
<keyword evidence="3 4" id="KW-0326">Glycosidase</keyword>
<dbReference type="PATRIC" id="fig|796944.3.peg.1237"/>
<comment type="similarity">
    <text evidence="1 4">Belongs to the glycosyl hydrolase 28 family.</text>
</comment>
<name>G9WU13_9FIRM</name>
<evidence type="ECO:0000313" key="5">
    <source>
        <dbReference type="EMBL" id="EHL12216.1"/>
    </source>
</evidence>
<dbReference type="InterPro" id="IPR011050">
    <property type="entry name" value="Pectin_lyase_fold/virulence"/>
</dbReference>
<dbReference type="Gene3D" id="2.160.20.10">
    <property type="entry name" value="Single-stranded right-handed beta-helix, Pectin lyase-like"/>
    <property type="match status" value="1"/>
</dbReference>
<evidence type="ECO:0000256" key="4">
    <source>
        <dbReference type="RuleBase" id="RU361169"/>
    </source>
</evidence>
<dbReference type="InterPro" id="IPR000743">
    <property type="entry name" value="Glyco_hydro_28"/>
</dbReference>
<dbReference type="InterPro" id="IPR012334">
    <property type="entry name" value="Pectin_lyas_fold"/>
</dbReference>
<keyword evidence="6" id="KW-1185">Reference proteome</keyword>
<accession>G9WU13</accession>
<dbReference type="PANTHER" id="PTHR31339:SF9">
    <property type="entry name" value="PLASMIN AND FIBRONECTIN-BINDING PROTEIN A"/>
    <property type="match status" value="1"/>
</dbReference>
<dbReference type="InterPro" id="IPR051801">
    <property type="entry name" value="GH28_Enzymes"/>
</dbReference>
<evidence type="ECO:0000256" key="3">
    <source>
        <dbReference type="ARBA" id="ARBA00023295"/>
    </source>
</evidence>
<reference evidence="5 6" key="1">
    <citation type="submission" date="2011-08" db="EMBL/GenBank/DDBJ databases">
        <title>The Genome Sequence of Oribacterium sp. ACB7.</title>
        <authorList>
            <consortium name="The Broad Institute Genome Sequencing Platform"/>
            <person name="Earl A."/>
            <person name="Ward D."/>
            <person name="Feldgarden M."/>
            <person name="Gevers D."/>
            <person name="Sizova M."/>
            <person name="Hazen A."/>
            <person name="Epstein S."/>
            <person name="Young S.K."/>
            <person name="Zeng Q."/>
            <person name="Gargeya S."/>
            <person name="Fitzgerald M."/>
            <person name="Haas B."/>
            <person name="Abouelleil A."/>
            <person name="Alvarado L."/>
            <person name="Arachchi H.M."/>
            <person name="Berlin A."/>
            <person name="Brown A."/>
            <person name="Chapman S.B."/>
            <person name="Chen Z."/>
            <person name="Dunbar C."/>
            <person name="Freedman E."/>
            <person name="Gearin G."/>
            <person name="Gellesch M."/>
            <person name="Goldberg J."/>
            <person name="Griggs A."/>
            <person name="Gujja S."/>
            <person name="Heiman D."/>
            <person name="Howarth C."/>
            <person name="Larson L."/>
            <person name="Lui A."/>
            <person name="MacDonald P.J.P."/>
            <person name="Montmayeur A."/>
            <person name="Murphy C."/>
            <person name="Neiman D."/>
            <person name="Pearson M."/>
            <person name="Priest M."/>
            <person name="Roberts A."/>
            <person name="Saif S."/>
            <person name="Shea T."/>
            <person name="Shenoy N."/>
            <person name="Sisk P."/>
            <person name="Stolte C."/>
            <person name="Sykes S."/>
            <person name="Wortman J."/>
            <person name="Nusbaum C."/>
            <person name="Birren B."/>
        </authorList>
    </citation>
    <scope>NUCLEOTIDE SEQUENCE [LARGE SCALE GENOMIC DNA]</scope>
    <source>
        <strain evidence="5 6">ACB7</strain>
    </source>
</reference>
<dbReference type="AlphaFoldDB" id="G9WU13"/>
<evidence type="ECO:0000256" key="1">
    <source>
        <dbReference type="ARBA" id="ARBA00008834"/>
    </source>
</evidence>